<feature type="compositionally biased region" description="Polar residues" evidence="1">
    <location>
        <begin position="353"/>
        <end position="367"/>
    </location>
</feature>
<gene>
    <name evidence="2" type="ORF">PHYPSEUDO_011707</name>
</gene>
<name>A0A8T1W9W6_9STRA</name>
<feature type="region of interest" description="Disordered" evidence="1">
    <location>
        <begin position="530"/>
        <end position="570"/>
    </location>
</feature>
<sequence length="677" mass="75455">MPMIPQLQPPPPVANVIPAREVLASKVAVSSINDMIVATNVVLSIQRRWRRNRRLVRTRRKHSEHNEVTLTIDKDCERVIPAFSAANVRCDQVTKRQTVKDASSLQNDKEYDVAGSSAVKDDEPGDTGSRAKSAGDMTASHPSYHPWTDQDLVFLEEGRCIGELHESVRRGNFMDRDELVWKRPQHVIQQLETRRVSTFQKHRRKRTHSRKVQDQLVLPLNRKVDASGSSVNDVRETILPVQEFVHVVPPSDHAQAASAPENSTKPTREMMIPRKSKLPRVHLLKHRAARVSVRVRRVQGVGQENRNANCPAREEETPCERITDGRQIDEVRSNRSEEQTGSLSDDTGGVEEPNNSTLEQVSSSEADTSTNVLDRFVVFSDCEQTSDEVDAKLSRNDLIHVGDLALARSLLYDERHCHAVNNVVEYHDGFIPLTLSTPSMLSACLPSEEPLDKQASRRDRTLIATPCDSVRYLEEDASDDDADSCVDNNAENAVAAPLKYDASIRQEPEDLDRREYLWSWEELLLQANGCRTRSDGSASSTSSLSSGNNASSHSCAVADAPMPPQCSRPAADPVRVLNVMRSAVAETMTRIHSDYRGPPPEQGTTSNQLPDTAPIIPVAHPSRLRLDEAKRLEFLRVLGDFKRCLRPPLASSRWEAANGGGRDTLVPAKETTWTGHL</sequence>
<feature type="region of interest" description="Disordered" evidence="1">
    <location>
        <begin position="306"/>
        <end position="367"/>
    </location>
</feature>
<dbReference type="OrthoDB" id="124123at2759"/>
<keyword evidence="3" id="KW-1185">Reference proteome</keyword>
<reference evidence="2" key="1">
    <citation type="submission" date="2021-02" db="EMBL/GenBank/DDBJ databases">
        <authorList>
            <person name="Palmer J.M."/>
        </authorList>
    </citation>
    <scope>NUCLEOTIDE SEQUENCE</scope>
    <source>
        <strain evidence="2">SCRP734</strain>
    </source>
</reference>
<evidence type="ECO:0000256" key="1">
    <source>
        <dbReference type="SAM" id="MobiDB-lite"/>
    </source>
</evidence>
<feature type="region of interest" description="Disordered" evidence="1">
    <location>
        <begin position="592"/>
        <end position="614"/>
    </location>
</feature>
<accession>A0A8T1W9W6</accession>
<dbReference type="Proteomes" id="UP000694044">
    <property type="component" value="Unassembled WGS sequence"/>
</dbReference>
<feature type="compositionally biased region" description="Basic and acidic residues" evidence="1">
    <location>
        <begin position="312"/>
        <end position="338"/>
    </location>
</feature>
<comment type="caution">
    <text evidence="2">The sequence shown here is derived from an EMBL/GenBank/DDBJ whole genome shotgun (WGS) entry which is preliminary data.</text>
</comment>
<dbReference type="AlphaFoldDB" id="A0A8T1W9W6"/>
<evidence type="ECO:0000313" key="2">
    <source>
        <dbReference type="EMBL" id="KAG7388873.1"/>
    </source>
</evidence>
<feature type="compositionally biased region" description="Low complexity" evidence="1">
    <location>
        <begin position="535"/>
        <end position="554"/>
    </location>
</feature>
<feature type="region of interest" description="Disordered" evidence="1">
    <location>
        <begin position="94"/>
        <end position="143"/>
    </location>
</feature>
<feature type="region of interest" description="Disordered" evidence="1">
    <location>
        <begin position="656"/>
        <end position="677"/>
    </location>
</feature>
<feature type="region of interest" description="Disordered" evidence="1">
    <location>
        <begin position="250"/>
        <end position="279"/>
    </location>
</feature>
<dbReference type="EMBL" id="JAGDFM010000053">
    <property type="protein sequence ID" value="KAG7388873.1"/>
    <property type="molecule type" value="Genomic_DNA"/>
</dbReference>
<protein>
    <submittedName>
        <fullName evidence="2">Uncharacterized protein</fullName>
    </submittedName>
</protein>
<proteinExistence type="predicted"/>
<evidence type="ECO:0000313" key="3">
    <source>
        <dbReference type="Proteomes" id="UP000694044"/>
    </source>
</evidence>
<organism evidence="2 3">
    <name type="scientific">Phytophthora pseudosyringae</name>
    <dbReference type="NCBI Taxonomy" id="221518"/>
    <lineage>
        <taxon>Eukaryota</taxon>
        <taxon>Sar</taxon>
        <taxon>Stramenopiles</taxon>
        <taxon>Oomycota</taxon>
        <taxon>Peronosporomycetes</taxon>
        <taxon>Peronosporales</taxon>
        <taxon>Peronosporaceae</taxon>
        <taxon>Phytophthora</taxon>
    </lineage>
</organism>